<dbReference type="InterPro" id="IPR033756">
    <property type="entry name" value="YlxH/NBP35"/>
</dbReference>
<comment type="caution">
    <text evidence="7">The sequence shown here is derived from an EMBL/GenBank/DDBJ whole genome shotgun (WGS) entry which is preliminary data.</text>
</comment>
<organism evidence="7 8">
    <name type="scientific">Ataeniobius toweri</name>
    <dbReference type="NCBI Taxonomy" id="208326"/>
    <lineage>
        <taxon>Eukaryota</taxon>
        <taxon>Metazoa</taxon>
        <taxon>Chordata</taxon>
        <taxon>Craniata</taxon>
        <taxon>Vertebrata</taxon>
        <taxon>Euteleostomi</taxon>
        <taxon>Actinopterygii</taxon>
        <taxon>Neopterygii</taxon>
        <taxon>Teleostei</taxon>
        <taxon>Neoteleostei</taxon>
        <taxon>Acanthomorphata</taxon>
        <taxon>Ovalentaria</taxon>
        <taxon>Atherinomorphae</taxon>
        <taxon>Cyprinodontiformes</taxon>
        <taxon>Goodeidae</taxon>
        <taxon>Ataeniobius</taxon>
    </lineage>
</organism>
<evidence type="ECO:0000256" key="1">
    <source>
        <dbReference type="ARBA" id="ARBA00022485"/>
    </source>
</evidence>
<evidence type="ECO:0000256" key="3">
    <source>
        <dbReference type="ARBA" id="ARBA00022741"/>
    </source>
</evidence>
<accession>A0ABU7BJP2</accession>
<dbReference type="EMBL" id="JAHUTI010053387">
    <property type="protein sequence ID" value="MED6249805.1"/>
    <property type="molecule type" value="Genomic_DNA"/>
</dbReference>
<evidence type="ECO:0000256" key="5">
    <source>
        <dbReference type="ARBA" id="ARBA00023004"/>
    </source>
</evidence>
<dbReference type="InterPro" id="IPR019591">
    <property type="entry name" value="Mrp/NBP35_ATP-bd"/>
</dbReference>
<proteinExistence type="predicted"/>
<keyword evidence="6" id="KW-0411">Iron-sulfur</keyword>
<protein>
    <submittedName>
        <fullName evidence="7">Cytosolic Fe-S cluster assembly factor nubp1</fullName>
    </submittedName>
</protein>
<evidence type="ECO:0000256" key="2">
    <source>
        <dbReference type="ARBA" id="ARBA00022723"/>
    </source>
</evidence>
<dbReference type="PANTHER" id="PTHR23264:SF35">
    <property type="entry name" value="CYTOSOLIC FE-S CLUSTER ASSEMBLY FACTOR NUBP1"/>
    <property type="match status" value="1"/>
</dbReference>
<keyword evidence="3" id="KW-0547">Nucleotide-binding</keyword>
<sequence>MTVPDSTTHKWPPWRSFLEVSLQDVRKEIRFCQKVKLPIIGVVENMSGFVCPKCKNTSQIFPPTSGGAEKMCADLSLPLLGKVPLDPRIGRSCDEGNSFLKDFPDSPAAVVYHRIVQCIQDYCSNRATDVQNAT</sequence>
<reference evidence="7 8" key="1">
    <citation type="submission" date="2021-07" db="EMBL/GenBank/DDBJ databases">
        <authorList>
            <person name="Palmer J.M."/>
        </authorList>
    </citation>
    <scope>NUCLEOTIDE SEQUENCE [LARGE SCALE GENOMIC DNA]</scope>
    <source>
        <strain evidence="7 8">AT_MEX2019</strain>
        <tissue evidence="7">Muscle</tissue>
    </source>
</reference>
<gene>
    <name evidence="7" type="primary">NUBP1</name>
    <name evidence="7" type="ORF">ATANTOWER_020004</name>
</gene>
<dbReference type="Pfam" id="PF10609">
    <property type="entry name" value="ParA"/>
    <property type="match status" value="1"/>
</dbReference>
<dbReference type="InterPro" id="IPR027417">
    <property type="entry name" value="P-loop_NTPase"/>
</dbReference>
<keyword evidence="2" id="KW-0479">Metal-binding</keyword>
<dbReference type="Gene3D" id="3.40.50.300">
    <property type="entry name" value="P-loop containing nucleotide triphosphate hydrolases"/>
    <property type="match status" value="1"/>
</dbReference>
<keyword evidence="4" id="KW-0067">ATP-binding</keyword>
<name>A0ABU7BJP2_9TELE</name>
<dbReference type="Proteomes" id="UP001345963">
    <property type="component" value="Unassembled WGS sequence"/>
</dbReference>
<dbReference type="PANTHER" id="PTHR23264">
    <property type="entry name" value="NUCLEOTIDE-BINDING PROTEIN NBP35 YEAST -RELATED"/>
    <property type="match status" value="1"/>
</dbReference>
<evidence type="ECO:0000256" key="4">
    <source>
        <dbReference type="ARBA" id="ARBA00022840"/>
    </source>
</evidence>
<evidence type="ECO:0000256" key="6">
    <source>
        <dbReference type="ARBA" id="ARBA00023014"/>
    </source>
</evidence>
<dbReference type="SUPFAM" id="SSF52540">
    <property type="entry name" value="P-loop containing nucleoside triphosphate hydrolases"/>
    <property type="match status" value="1"/>
</dbReference>
<keyword evidence="8" id="KW-1185">Reference proteome</keyword>
<evidence type="ECO:0000313" key="8">
    <source>
        <dbReference type="Proteomes" id="UP001345963"/>
    </source>
</evidence>
<keyword evidence="5" id="KW-0408">Iron</keyword>
<keyword evidence="1" id="KW-0004">4Fe-4S</keyword>
<evidence type="ECO:0000313" key="7">
    <source>
        <dbReference type="EMBL" id="MED6249805.1"/>
    </source>
</evidence>